<feature type="signal peptide" evidence="2">
    <location>
        <begin position="1"/>
        <end position="23"/>
    </location>
</feature>
<proteinExistence type="predicted"/>
<dbReference type="EMBL" id="CP019344">
    <property type="protein sequence ID" value="ARN79030.1"/>
    <property type="molecule type" value="Genomic_DNA"/>
</dbReference>
<reference evidence="3 4" key="1">
    <citation type="submission" date="2016-11" db="EMBL/GenBank/DDBJ databases">
        <title>Trade-off between light-utilization and light-protection in marine flavobacteria.</title>
        <authorList>
            <person name="Kumagai Y."/>
        </authorList>
    </citation>
    <scope>NUCLEOTIDE SEQUENCE [LARGE SCALE GENOMIC DNA]</scope>
    <source>
        <strain evidence="3 4">JCM 13191</strain>
    </source>
</reference>
<dbReference type="AlphaFoldDB" id="A0A1W6MN62"/>
<accession>A0A1W6MN62</accession>
<dbReference type="RefSeq" id="WP_085767832.1">
    <property type="nucleotide sequence ID" value="NZ_CP019344.1"/>
</dbReference>
<gene>
    <name evidence="3" type="ORF">BST97_14105</name>
</gene>
<keyword evidence="2" id="KW-0732">Signal</keyword>
<evidence type="ECO:0000256" key="1">
    <source>
        <dbReference type="SAM" id="Coils"/>
    </source>
</evidence>
<dbReference type="PROSITE" id="PS51257">
    <property type="entry name" value="PROKAR_LIPOPROTEIN"/>
    <property type="match status" value="1"/>
</dbReference>
<protein>
    <submittedName>
        <fullName evidence="3">Uncharacterized protein</fullName>
    </submittedName>
</protein>
<keyword evidence="4" id="KW-1185">Reference proteome</keyword>
<dbReference type="Proteomes" id="UP000193431">
    <property type="component" value="Chromosome"/>
</dbReference>
<feature type="chain" id="PRO_5013320775" evidence="2">
    <location>
        <begin position="24"/>
        <end position="91"/>
    </location>
</feature>
<organism evidence="3 4">
    <name type="scientific">Nonlabens spongiae</name>
    <dbReference type="NCBI Taxonomy" id="331648"/>
    <lineage>
        <taxon>Bacteria</taxon>
        <taxon>Pseudomonadati</taxon>
        <taxon>Bacteroidota</taxon>
        <taxon>Flavobacteriia</taxon>
        <taxon>Flavobacteriales</taxon>
        <taxon>Flavobacteriaceae</taxon>
        <taxon>Nonlabens</taxon>
    </lineage>
</organism>
<evidence type="ECO:0000256" key="2">
    <source>
        <dbReference type="SAM" id="SignalP"/>
    </source>
</evidence>
<keyword evidence="1" id="KW-0175">Coiled coil</keyword>
<evidence type="ECO:0000313" key="3">
    <source>
        <dbReference type="EMBL" id="ARN79030.1"/>
    </source>
</evidence>
<sequence>MNIKLLPYYLVLPLLFLSCSANQDVAQLQKSYEATSNELLSYKAQNMRLQQQLTQLEEELNKTEKVDAVVSQSQILEKPQEVKKKEAKAKS</sequence>
<feature type="coiled-coil region" evidence="1">
    <location>
        <begin position="25"/>
        <end position="66"/>
    </location>
</feature>
<name>A0A1W6MN62_9FLAO</name>
<evidence type="ECO:0000313" key="4">
    <source>
        <dbReference type="Proteomes" id="UP000193431"/>
    </source>
</evidence>